<feature type="compositionally biased region" description="Polar residues" evidence="1">
    <location>
        <begin position="1"/>
        <end position="21"/>
    </location>
</feature>
<name>V4LXB8_EUTSA</name>
<evidence type="ECO:0000313" key="2">
    <source>
        <dbReference type="EMBL" id="ESQ55330.1"/>
    </source>
</evidence>
<dbReference type="GO" id="GO:0006367">
    <property type="term" value="P:transcription initiation at RNA polymerase II promoter"/>
    <property type="evidence" value="ECO:0007669"/>
    <property type="project" value="InterPro"/>
</dbReference>
<evidence type="ECO:0000313" key="3">
    <source>
        <dbReference type="Proteomes" id="UP000030689"/>
    </source>
</evidence>
<protein>
    <recommendedName>
        <fullName evidence="4">Transcription initiation factor IIE subunit beta</fullName>
    </recommendedName>
</protein>
<proteinExistence type="predicted"/>
<feature type="compositionally biased region" description="Low complexity" evidence="1">
    <location>
        <begin position="22"/>
        <end position="39"/>
    </location>
</feature>
<dbReference type="AlphaFoldDB" id="V4LXB8"/>
<dbReference type="STRING" id="72664.V4LXB8"/>
<gene>
    <name evidence="2" type="ORF">EUTSA_v10026795mg</name>
</gene>
<organism evidence="2 3">
    <name type="scientific">Eutrema salsugineum</name>
    <name type="common">Saltwater cress</name>
    <name type="synonym">Sisymbrium salsugineum</name>
    <dbReference type="NCBI Taxonomy" id="72664"/>
    <lineage>
        <taxon>Eukaryota</taxon>
        <taxon>Viridiplantae</taxon>
        <taxon>Streptophyta</taxon>
        <taxon>Embryophyta</taxon>
        <taxon>Tracheophyta</taxon>
        <taxon>Spermatophyta</taxon>
        <taxon>Magnoliopsida</taxon>
        <taxon>eudicotyledons</taxon>
        <taxon>Gunneridae</taxon>
        <taxon>Pentapetalae</taxon>
        <taxon>rosids</taxon>
        <taxon>malvids</taxon>
        <taxon>Brassicales</taxon>
        <taxon>Brassicaceae</taxon>
        <taxon>Eutremeae</taxon>
        <taxon>Eutrema</taxon>
    </lineage>
</organism>
<keyword evidence="3" id="KW-1185">Reference proteome</keyword>
<evidence type="ECO:0000256" key="1">
    <source>
        <dbReference type="SAM" id="MobiDB-lite"/>
    </source>
</evidence>
<dbReference type="InterPro" id="IPR016656">
    <property type="entry name" value="TFIIE-bsu"/>
</dbReference>
<dbReference type="GO" id="GO:0005673">
    <property type="term" value="C:transcription factor TFIIE complex"/>
    <property type="evidence" value="ECO:0007669"/>
    <property type="project" value="InterPro"/>
</dbReference>
<evidence type="ECO:0008006" key="4">
    <source>
        <dbReference type="Google" id="ProtNLM"/>
    </source>
</evidence>
<dbReference type="PANTHER" id="PTHR12716:SF8">
    <property type="entry name" value="TRANSCRIPTION INITIATION FACTOR IIE SUBUNIT BETA"/>
    <property type="match status" value="1"/>
</dbReference>
<accession>V4LXB8</accession>
<sequence>MSLNEQLNNFKKQQVKNQSMLSSIASSRAAHQSSSSSRRPVPAATSQKPPADGASLVKKFSDDTKRLQLINSIRNYPVGAQMKLVIDLLRDTRQAFTPEQINEACYVDMLANKAVFDSMRNNSKAHYDGRRLSQHIWLLSNSQEEIAYPNDFKCDIKVDDEFKAMFRDMEVPDDFLEVEKELRKNGFKPATDTAARRAAEEKHGVLMTKLKDKKKKKKQEISKRTKLTNEHLVLDHPELFNR</sequence>
<dbReference type="KEGG" id="eus:EUTSA_v10026795mg"/>
<dbReference type="GO" id="GO:0001097">
    <property type="term" value="F:TFIIH-class transcription factor complex binding"/>
    <property type="evidence" value="ECO:0007669"/>
    <property type="project" value="TreeGrafter"/>
</dbReference>
<dbReference type="Proteomes" id="UP000030689">
    <property type="component" value="Unassembled WGS sequence"/>
</dbReference>
<dbReference type="EMBL" id="KI517384">
    <property type="protein sequence ID" value="ESQ55330.1"/>
    <property type="molecule type" value="Genomic_DNA"/>
</dbReference>
<dbReference type="Gramene" id="ESQ55330">
    <property type="protein sequence ID" value="ESQ55330"/>
    <property type="gene ID" value="EUTSA_v10026795mg"/>
</dbReference>
<feature type="region of interest" description="Disordered" evidence="1">
    <location>
        <begin position="1"/>
        <end position="55"/>
    </location>
</feature>
<reference evidence="2 3" key="1">
    <citation type="journal article" date="2013" name="Front. Plant Sci.">
        <title>The Reference Genome of the Halophytic Plant Eutrema salsugineum.</title>
        <authorList>
            <person name="Yang R."/>
            <person name="Jarvis D.E."/>
            <person name="Chen H."/>
            <person name="Beilstein M.A."/>
            <person name="Grimwood J."/>
            <person name="Jenkins J."/>
            <person name="Shu S."/>
            <person name="Prochnik S."/>
            <person name="Xin M."/>
            <person name="Ma C."/>
            <person name="Schmutz J."/>
            <person name="Wing R.A."/>
            <person name="Mitchell-Olds T."/>
            <person name="Schumaker K.S."/>
            <person name="Wang X."/>
        </authorList>
    </citation>
    <scope>NUCLEOTIDE SEQUENCE [LARGE SCALE GENOMIC DNA]</scope>
</reference>
<dbReference type="eggNOG" id="KOG3095">
    <property type="taxonomic scope" value="Eukaryota"/>
</dbReference>
<dbReference type="OMA" id="WNEIKGD"/>
<dbReference type="PANTHER" id="PTHR12716">
    <property type="entry name" value="TRANSCRIPTION INITIATION FACTOR IIE, BETA SUBUNIT"/>
    <property type="match status" value="1"/>
</dbReference>